<dbReference type="PROSITE" id="PS00892">
    <property type="entry name" value="HIT_1"/>
    <property type="match status" value="1"/>
</dbReference>
<dbReference type="InterPro" id="IPR036265">
    <property type="entry name" value="HIT-like_sf"/>
</dbReference>
<feature type="active site" description="Tele-AMP-histidine intermediate" evidence="1">
    <location>
        <position position="143"/>
    </location>
</feature>
<evidence type="ECO:0000256" key="2">
    <source>
        <dbReference type="PIRSR" id="PIRSR601310-3"/>
    </source>
</evidence>
<proteinExistence type="predicted"/>
<dbReference type="PANTHER" id="PTHR46648">
    <property type="entry name" value="HIT FAMILY PROTEIN 1"/>
    <property type="match status" value="1"/>
</dbReference>
<feature type="domain" description="HIT" evidence="4">
    <location>
        <begin position="49"/>
        <end position="161"/>
    </location>
</feature>
<dbReference type="InterPro" id="IPR019808">
    <property type="entry name" value="Histidine_triad_CS"/>
</dbReference>
<evidence type="ECO:0000313" key="5">
    <source>
        <dbReference type="EMBL" id="KAF2743142.1"/>
    </source>
</evidence>
<keyword evidence="6" id="KW-1185">Reference proteome</keyword>
<dbReference type="AlphaFoldDB" id="A0A6A6UXY5"/>
<dbReference type="EMBL" id="MU006600">
    <property type="protein sequence ID" value="KAF2743142.1"/>
    <property type="molecule type" value="Genomic_DNA"/>
</dbReference>
<dbReference type="InterPro" id="IPR001310">
    <property type="entry name" value="Histidine_triad_HIT"/>
</dbReference>
<dbReference type="Gene3D" id="3.30.428.10">
    <property type="entry name" value="HIT-like"/>
    <property type="match status" value="1"/>
</dbReference>
<dbReference type="Pfam" id="PF01230">
    <property type="entry name" value="HIT"/>
    <property type="match status" value="1"/>
</dbReference>
<protein>
    <submittedName>
        <fullName evidence="5">HIT-like protein</fullName>
    </submittedName>
</protein>
<feature type="short sequence motif" description="Histidine triad motif" evidence="2 3">
    <location>
        <begin position="141"/>
        <end position="145"/>
    </location>
</feature>
<dbReference type="SUPFAM" id="SSF54197">
    <property type="entry name" value="HIT-like"/>
    <property type="match status" value="1"/>
</dbReference>
<dbReference type="PANTHER" id="PTHR46648:SF2">
    <property type="entry name" value="HIT DOMAIN-CONTAINING PROTEIN"/>
    <property type="match status" value="1"/>
</dbReference>
<dbReference type="Proteomes" id="UP000799440">
    <property type="component" value="Unassembled WGS sequence"/>
</dbReference>
<reference evidence="5" key="1">
    <citation type="journal article" date="2020" name="Stud. Mycol.">
        <title>101 Dothideomycetes genomes: a test case for predicting lifestyles and emergence of pathogens.</title>
        <authorList>
            <person name="Haridas S."/>
            <person name="Albert R."/>
            <person name="Binder M."/>
            <person name="Bloem J."/>
            <person name="Labutti K."/>
            <person name="Salamov A."/>
            <person name="Andreopoulos B."/>
            <person name="Baker S."/>
            <person name="Barry K."/>
            <person name="Bills G."/>
            <person name="Bluhm B."/>
            <person name="Cannon C."/>
            <person name="Castanera R."/>
            <person name="Culley D."/>
            <person name="Daum C."/>
            <person name="Ezra D."/>
            <person name="Gonzalez J."/>
            <person name="Henrissat B."/>
            <person name="Kuo A."/>
            <person name="Liang C."/>
            <person name="Lipzen A."/>
            <person name="Lutzoni F."/>
            <person name="Magnuson J."/>
            <person name="Mondo S."/>
            <person name="Nolan M."/>
            <person name="Ohm R."/>
            <person name="Pangilinan J."/>
            <person name="Park H.-J."/>
            <person name="Ramirez L."/>
            <person name="Alfaro M."/>
            <person name="Sun H."/>
            <person name="Tritt A."/>
            <person name="Yoshinaga Y."/>
            <person name="Zwiers L.-H."/>
            <person name="Turgeon B."/>
            <person name="Goodwin S."/>
            <person name="Spatafora J."/>
            <person name="Crous P."/>
            <person name="Grigoriev I."/>
        </authorList>
    </citation>
    <scope>NUCLEOTIDE SEQUENCE</scope>
    <source>
        <strain evidence="5">CBS 119925</strain>
    </source>
</reference>
<organism evidence="5 6">
    <name type="scientific">Sporormia fimetaria CBS 119925</name>
    <dbReference type="NCBI Taxonomy" id="1340428"/>
    <lineage>
        <taxon>Eukaryota</taxon>
        <taxon>Fungi</taxon>
        <taxon>Dikarya</taxon>
        <taxon>Ascomycota</taxon>
        <taxon>Pezizomycotina</taxon>
        <taxon>Dothideomycetes</taxon>
        <taxon>Pleosporomycetidae</taxon>
        <taxon>Pleosporales</taxon>
        <taxon>Sporormiaceae</taxon>
        <taxon>Sporormia</taxon>
    </lineage>
</organism>
<evidence type="ECO:0000313" key="6">
    <source>
        <dbReference type="Proteomes" id="UP000799440"/>
    </source>
</evidence>
<dbReference type="GO" id="GO:0009117">
    <property type="term" value="P:nucleotide metabolic process"/>
    <property type="evidence" value="ECO:0007669"/>
    <property type="project" value="TreeGrafter"/>
</dbReference>
<dbReference type="InterPro" id="IPR011146">
    <property type="entry name" value="HIT-like"/>
</dbReference>
<dbReference type="PROSITE" id="PS51084">
    <property type="entry name" value="HIT_2"/>
    <property type="match status" value="1"/>
</dbReference>
<name>A0A6A6UXY5_9PLEO</name>
<dbReference type="OrthoDB" id="1915375at2759"/>
<sequence>MNELDLHYPPDACPFCNIASAFPASSPSASSPSASTSWEKLRASVPDDNVANPEKTSPSCFIVLASDEVIAFLDILPMTRAHLLVATRGHRVKVEDMRGEEGREMGFWLPILAKVVSKVSRSTDYNIVQNNGARAAQVVPHVHFHIIPRPETMPQIKSKSWTMFGRGQRDELDDDEGASLAAEMRAALREQLEKLKNDSKL</sequence>
<dbReference type="GO" id="GO:0003824">
    <property type="term" value="F:catalytic activity"/>
    <property type="evidence" value="ECO:0007669"/>
    <property type="project" value="InterPro"/>
</dbReference>
<evidence type="ECO:0000259" key="4">
    <source>
        <dbReference type="PROSITE" id="PS51084"/>
    </source>
</evidence>
<evidence type="ECO:0000256" key="3">
    <source>
        <dbReference type="PROSITE-ProRule" id="PRU00464"/>
    </source>
</evidence>
<evidence type="ECO:0000256" key="1">
    <source>
        <dbReference type="PIRSR" id="PIRSR601310-1"/>
    </source>
</evidence>
<gene>
    <name evidence="5" type="ORF">M011DRAFT_490054</name>
</gene>
<accession>A0A6A6UXY5</accession>